<sequence length="200" mass="22252">MGQTLRKLAPIARKTPPKPQQRQQQQQSSPAAARVRQSVEIIPQAPEPQMIIEPAQNSRDGLEVDPKYASMMQQVVGRISTRPGGTQEMAPAHEAAEYRRPKPTNRHTSALTGPDEERVVAPGTLNLAQIHELFHLYQQAQVEGQQEKPVDTQFLAKKFNVDVVLLEKVLQFSSLPDKPKQDAGNQRIDPSQRKSGGLET</sequence>
<evidence type="ECO:0000256" key="1">
    <source>
        <dbReference type="SAM" id="MobiDB-lite"/>
    </source>
</evidence>
<feature type="region of interest" description="Disordered" evidence="1">
    <location>
        <begin position="81"/>
        <end position="111"/>
    </location>
</feature>
<gene>
    <name evidence="2" type="ORF">CSSPTR1EN2_LOCUS23075</name>
</gene>
<accession>A0ABP0V2K3</accession>
<feature type="region of interest" description="Disordered" evidence="1">
    <location>
        <begin position="1"/>
        <end position="37"/>
    </location>
</feature>
<name>A0ABP0V2K3_9BRYO</name>
<dbReference type="PANTHER" id="PTHR36759">
    <property type="entry name" value="DYNEIN BETA CHAIN, CILIARY PROTEIN"/>
    <property type="match status" value="1"/>
</dbReference>
<reference evidence="2" key="1">
    <citation type="submission" date="2024-02" db="EMBL/GenBank/DDBJ databases">
        <authorList>
            <consortium name="ELIXIR-Norway"/>
            <consortium name="Elixir Norway"/>
        </authorList>
    </citation>
    <scope>NUCLEOTIDE SEQUENCE</scope>
</reference>
<feature type="region of interest" description="Disordered" evidence="1">
    <location>
        <begin position="175"/>
        <end position="200"/>
    </location>
</feature>
<dbReference type="PANTHER" id="PTHR36759:SF1">
    <property type="entry name" value="DYNEIN BETA CHAIN, CILIARY PROTEIN"/>
    <property type="match status" value="1"/>
</dbReference>
<evidence type="ECO:0000313" key="3">
    <source>
        <dbReference type="Proteomes" id="UP001497512"/>
    </source>
</evidence>
<protein>
    <submittedName>
        <fullName evidence="2">Uncharacterized protein</fullName>
    </submittedName>
</protein>
<keyword evidence="3" id="KW-1185">Reference proteome</keyword>
<feature type="compositionally biased region" description="Low complexity" evidence="1">
    <location>
        <begin position="20"/>
        <end position="37"/>
    </location>
</feature>
<evidence type="ECO:0000313" key="2">
    <source>
        <dbReference type="EMBL" id="CAK9236675.1"/>
    </source>
</evidence>
<organism evidence="2 3">
    <name type="scientific">Sphagnum troendelagicum</name>
    <dbReference type="NCBI Taxonomy" id="128251"/>
    <lineage>
        <taxon>Eukaryota</taxon>
        <taxon>Viridiplantae</taxon>
        <taxon>Streptophyta</taxon>
        <taxon>Embryophyta</taxon>
        <taxon>Bryophyta</taxon>
        <taxon>Sphagnophytina</taxon>
        <taxon>Sphagnopsida</taxon>
        <taxon>Sphagnales</taxon>
        <taxon>Sphagnaceae</taxon>
        <taxon>Sphagnum</taxon>
    </lineage>
</organism>
<proteinExistence type="predicted"/>
<dbReference type="Proteomes" id="UP001497512">
    <property type="component" value="Chromosome 9"/>
</dbReference>
<dbReference type="EMBL" id="OZ019901">
    <property type="protein sequence ID" value="CAK9236675.1"/>
    <property type="molecule type" value="Genomic_DNA"/>
</dbReference>